<dbReference type="Proteomes" id="UP001517388">
    <property type="component" value="Unassembled WGS sequence"/>
</dbReference>
<evidence type="ECO:0000313" key="2">
    <source>
        <dbReference type="Proteomes" id="UP001517388"/>
    </source>
</evidence>
<sequence length="536" mass="61711">MPFPPNPYIPGGRITDTNKFFGREEFFNDINYYLKTDNVKLILLHGQRRIGKSSVIAQIPGKLGTDEFVFISFDFQGTVNSSHQEIIHSIAIGIIEKLETLETNEEILTHLAENILTNIEIFSREFLPTVYQQLGNKKLVLLWDEFDVLTERDTESDTDSNNFCDYILQLQTRDQKLFIIPVVGRHISKLPKLVSSLREALNIEIGLLKKEDTQKLIIQPDKNVLNYEEEAIEAIFQLSAGHPYVTQCICSAIYNLARDRYNQTNVLPQSINGHHVESIVDKAIELAEGGLDWFWGGLTTEQQVIFAAAAEAQNIAIQENEPPQTPLMLLRSHGIATEYLNTANQQLHEYDFLDNNRVKVEFVRRWLVKSHQLKEEISHLETVEQENVNKLLSVADDLREHDDTRAVQTYELALKLNPNNFKTVTSLAEEYLKIEELNKACELYERAYQFYSFIGNINKQESVLQPLLTVAEKYSKSENFEQALEIYRLADEIDRESSKDGFLQTIENYVHKLILAREWIKATEQCQSGLEIDPNR</sequence>
<keyword evidence="2" id="KW-1185">Reference proteome</keyword>
<gene>
    <name evidence="1" type="ORF">FJR39_14120</name>
</gene>
<protein>
    <submittedName>
        <fullName evidence="1">AAA family ATPase</fullName>
    </submittedName>
</protein>
<accession>A0ACC7S8T6</accession>
<organism evidence="1 2">
    <name type="scientific">Dolichospermum flos-aquae UHCC 0037</name>
    <dbReference type="NCBI Taxonomy" id="2590026"/>
    <lineage>
        <taxon>Bacteria</taxon>
        <taxon>Bacillati</taxon>
        <taxon>Cyanobacteriota</taxon>
        <taxon>Cyanophyceae</taxon>
        <taxon>Nostocales</taxon>
        <taxon>Aphanizomenonaceae</taxon>
        <taxon>Dolichospermum</taxon>
    </lineage>
</organism>
<proteinExistence type="predicted"/>
<comment type="caution">
    <text evidence="1">The sequence shown here is derived from an EMBL/GenBank/DDBJ whole genome shotgun (WGS) entry which is preliminary data.</text>
</comment>
<name>A0ACC7S8T6_DOLFA</name>
<evidence type="ECO:0000313" key="1">
    <source>
        <dbReference type="EMBL" id="MTJ44254.1"/>
    </source>
</evidence>
<reference evidence="2" key="1">
    <citation type="journal article" date="2020" name="Toxins">
        <title>Phylogenomic Analysis of Secondary Metabolism in the Toxic Cyanobacterial Genera Anabaena, Dolichospermum and Aphanizomenon.</title>
        <authorList>
            <person name="Oesterholm J."/>
            <person name="Popin R.V."/>
            <person name="Fewer D.P."/>
            <person name="Sivonen K."/>
        </authorList>
    </citation>
    <scope>NUCLEOTIDE SEQUENCE [LARGE SCALE GENOMIC DNA]</scope>
    <source>
        <strain evidence="2">UHCC 0037</strain>
    </source>
</reference>
<dbReference type="EMBL" id="VILF01000003">
    <property type="protein sequence ID" value="MTJ44254.1"/>
    <property type="molecule type" value="Genomic_DNA"/>
</dbReference>